<evidence type="ECO:0000259" key="7">
    <source>
        <dbReference type="PROSITE" id="PS51866"/>
    </source>
</evidence>
<dbReference type="SUPFAM" id="SSF52540">
    <property type="entry name" value="P-loop containing nucleoside triphosphate hydrolases"/>
    <property type="match status" value="1"/>
</dbReference>
<dbReference type="InterPro" id="IPR003593">
    <property type="entry name" value="AAA+_ATPase"/>
</dbReference>
<name>A0A1H9TZ75_9ACTN</name>
<keyword evidence="3" id="KW-0547">Nucleotide-binding</keyword>
<dbReference type="InterPro" id="IPR003439">
    <property type="entry name" value="ABC_transporter-like_ATP-bd"/>
</dbReference>
<evidence type="ECO:0000256" key="2">
    <source>
        <dbReference type="ARBA" id="ARBA00022505"/>
    </source>
</evidence>
<proteinExistence type="predicted"/>
<dbReference type="GO" id="GO:0016887">
    <property type="term" value="F:ATP hydrolysis activity"/>
    <property type="evidence" value="ECO:0007669"/>
    <property type="project" value="InterPro"/>
</dbReference>
<dbReference type="InterPro" id="IPR008995">
    <property type="entry name" value="Mo/tungstate-bd_C_term_dom"/>
</dbReference>
<dbReference type="SMART" id="SM00382">
    <property type="entry name" value="AAA"/>
    <property type="match status" value="1"/>
</dbReference>
<keyword evidence="9" id="KW-1185">Reference proteome</keyword>
<sequence>MSLSVHAVVAQRHFEAALDMDEGERVAVLGHNGAGKSTLLSILAGTLRPDSGRAVLNDELLFDLDAGRRRWRPPHERGIALLAQDALLFPHLSVRDNVAFGPRVGGASSRQAAQRAQRWLDEVGVAEFADRRPHELSGGQAQRVALARALAAEPKLLLLDEPMAALDVSVAPILRRVLRRVLENRSAIIVTHDLLDAVLLAQRIIVLQDGRVAESGPTEQVLQHPKTRFTARIAGLNLVRGSYRSGCVVHSADLWIEGNHQAAAELVESAPAAAVFSPSAVTIAVEDVHSSARNRIAVTIAELEPTGQMVRVRADDHHGHHLSADVTMRSVAELDLYPGRTVIYSVKAASVSIYPV</sequence>
<dbReference type="AlphaFoldDB" id="A0A1H9TZ75"/>
<dbReference type="Proteomes" id="UP000198815">
    <property type="component" value="Unassembled WGS sequence"/>
</dbReference>
<dbReference type="OrthoDB" id="3180400at2"/>
<evidence type="ECO:0000256" key="3">
    <source>
        <dbReference type="ARBA" id="ARBA00022741"/>
    </source>
</evidence>
<feature type="domain" description="Mop" evidence="7">
    <location>
        <begin position="289"/>
        <end position="355"/>
    </location>
</feature>
<dbReference type="Pfam" id="PF03459">
    <property type="entry name" value="TOBE"/>
    <property type="match status" value="1"/>
</dbReference>
<dbReference type="PANTHER" id="PTHR42781">
    <property type="entry name" value="SPERMIDINE/PUTRESCINE IMPORT ATP-BINDING PROTEIN POTA"/>
    <property type="match status" value="1"/>
</dbReference>
<accession>A0A1H9TZ75</accession>
<dbReference type="PROSITE" id="PS00211">
    <property type="entry name" value="ABC_TRANSPORTER_1"/>
    <property type="match status" value="1"/>
</dbReference>
<dbReference type="STRING" id="64702.SAMN05443377_1321"/>
<evidence type="ECO:0000313" key="9">
    <source>
        <dbReference type="Proteomes" id="UP000198815"/>
    </source>
</evidence>
<dbReference type="Gene3D" id="2.40.50.100">
    <property type="match status" value="1"/>
</dbReference>
<dbReference type="InterPro" id="IPR027417">
    <property type="entry name" value="P-loop_NTPase"/>
</dbReference>
<dbReference type="PROSITE" id="PS51866">
    <property type="entry name" value="MOP"/>
    <property type="match status" value="1"/>
</dbReference>
<dbReference type="InterPro" id="IPR005116">
    <property type="entry name" value="Transp-assoc_OB_typ1"/>
</dbReference>
<keyword evidence="1" id="KW-0813">Transport</keyword>
<keyword evidence="2 5" id="KW-0500">Molybdenum</keyword>
<evidence type="ECO:0000256" key="5">
    <source>
        <dbReference type="PROSITE-ProRule" id="PRU01213"/>
    </source>
</evidence>
<evidence type="ECO:0000313" key="8">
    <source>
        <dbReference type="EMBL" id="SES02264.1"/>
    </source>
</evidence>
<dbReference type="PROSITE" id="PS50893">
    <property type="entry name" value="ABC_TRANSPORTER_2"/>
    <property type="match status" value="1"/>
</dbReference>
<dbReference type="GO" id="GO:0005524">
    <property type="term" value="F:ATP binding"/>
    <property type="evidence" value="ECO:0007669"/>
    <property type="project" value="UniProtKB-KW"/>
</dbReference>
<dbReference type="InterPro" id="IPR004606">
    <property type="entry name" value="Mop_domain"/>
</dbReference>
<dbReference type="GO" id="GO:0015689">
    <property type="term" value="P:molybdate ion transport"/>
    <property type="evidence" value="ECO:0007669"/>
    <property type="project" value="InterPro"/>
</dbReference>
<dbReference type="InterPro" id="IPR050093">
    <property type="entry name" value="ABC_SmlMolc_Importer"/>
</dbReference>
<organism evidence="8 9">
    <name type="scientific">Propionibacterium cyclohexanicum</name>
    <dbReference type="NCBI Taxonomy" id="64702"/>
    <lineage>
        <taxon>Bacteria</taxon>
        <taxon>Bacillati</taxon>
        <taxon>Actinomycetota</taxon>
        <taxon>Actinomycetes</taxon>
        <taxon>Propionibacteriales</taxon>
        <taxon>Propionibacteriaceae</taxon>
        <taxon>Propionibacterium</taxon>
    </lineage>
</organism>
<evidence type="ECO:0000256" key="1">
    <source>
        <dbReference type="ARBA" id="ARBA00022448"/>
    </source>
</evidence>
<feature type="domain" description="ABC transporter" evidence="6">
    <location>
        <begin position="3"/>
        <end position="234"/>
    </location>
</feature>
<gene>
    <name evidence="8" type="ORF">SAMN05443377_1321</name>
</gene>
<dbReference type="InterPro" id="IPR017871">
    <property type="entry name" value="ABC_transporter-like_CS"/>
</dbReference>
<dbReference type="EMBL" id="FOGZ01000032">
    <property type="protein sequence ID" value="SES02264.1"/>
    <property type="molecule type" value="Genomic_DNA"/>
</dbReference>
<dbReference type="PANTHER" id="PTHR42781:SF4">
    <property type="entry name" value="SPERMIDINE_PUTRESCINE IMPORT ATP-BINDING PROTEIN POTA"/>
    <property type="match status" value="1"/>
</dbReference>
<dbReference type="Pfam" id="PF00005">
    <property type="entry name" value="ABC_tran"/>
    <property type="match status" value="1"/>
</dbReference>
<dbReference type="RefSeq" id="WP_091971247.1">
    <property type="nucleotide sequence ID" value="NZ_FOGZ01000032.1"/>
</dbReference>
<keyword evidence="4 8" id="KW-0067">ATP-binding</keyword>
<protein>
    <submittedName>
        <fullName evidence="8">Molybdate transport system ATP-binding protein</fullName>
    </submittedName>
</protein>
<dbReference type="Gene3D" id="3.40.50.300">
    <property type="entry name" value="P-loop containing nucleotide triphosphate hydrolases"/>
    <property type="match status" value="1"/>
</dbReference>
<dbReference type="SUPFAM" id="SSF50331">
    <property type="entry name" value="MOP-like"/>
    <property type="match status" value="1"/>
</dbReference>
<evidence type="ECO:0000259" key="6">
    <source>
        <dbReference type="PROSITE" id="PS50893"/>
    </source>
</evidence>
<evidence type="ECO:0000256" key="4">
    <source>
        <dbReference type="ARBA" id="ARBA00022840"/>
    </source>
</evidence>
<reference evidence="8 9" key="1">
    <citation type="submission" date="2016-10" db="EMBL/GenBank/DDBJ databases">
        <authorList>
            <person name="de Groot N.N."/>
        </authorList>
    </citation>
    <scope>NUCLEOTIDE SEQUENCE [LARGE SCALE GENOMIC DNA]</scope>
    <source>
        <strain evidence="8 9">DSM 16859</strain>
    </source>
</reference>